<dbReference type="PANTHER" id="PTHR21461">
    <property type="entry name" value="GLYCOSYLTRANSFERASE FAMILY 92 PROTEIN"/>
    <property type="match status" value="1"/>
</dbReference>
<dbReference type="Proteomes" id="UP001642540">
    <property type="component" value="Unassembled WGS sequence"/>
</dbReference>
<keyword evidence="3 8" id="KW-0328">Glycosyltransferase</keyword>
<keyword evidence="11" id="KW-1185">Reference proteome</keyword>
<comment type="caution">
    <text evidence="10">The sequence shown here is derived from an EMBL/GenBank/DDBJ whole genome shotgun (WGS) entry which is preliminary data.</text>
</comment>
<evidence type="ECO:0000256" key="4">
    <source>
        <dbReference type="ARBA" id="ARBA00022679"/>
    </source>
</evidence>
<reference evidence="10 11" key="1">
    <citation type="submission" date="2024-08" db="EMBL/GenBank/DDBJ databases">
        <authorList>
            <person name="Cucini C."/>
            <person name="Frati F."/>
        </authorList>
    </citation>
    <scope>NUCLEOTIDE SEQUENCE [LARGE SCALE GENOMIC DNA]</scope>
</reference>
<evidence type="ECO:0000256" key="1">
    <source>
        <dbReference type="ARBA" id="ARBA00004167"/>
    </source>
</evidence>
<keyword evidence="5" id="KW-0812">Transmembrane</keyword>
<dbReference type="EC" id="2.4.1.-" evidence="8"/>
<dbReference type="PANTHER" id="PTHR21461:SF40">
    <property type="entry name" value="GLYCOSYLTRANSFERASE FAMILY 92 PROTEIN"/>
    <property type="match status" value="1"/>
</dbReference>
<sequence>MENYEPNNPTATSVLDKQQFISPNHNVMNSAELGKQNYYSHPTNDAQKQEPAETIIRKRKIWMRISDEVFVYSAYLDIRNSTYYFLQNNSSSGRGTASGGGEGLPVSHANMSSSTSTPKKNMNAYYVGGDSDKLSYFIVRIVGIKTVPPLREFIKKDILDWFRIKNEMEFSQKFECKLHFNGKNANTNASSSDLEVTSATKVTYTVIEEGIKVYAGCYINCYFNKDILSTNTLDNLQVALYPKTVPDYPTKLIDVSSLMMTMRIGDGGGGSINYHEGSLAACVRPLFGPFAELTKIIQFISYYHAVGVMQFTFYSMSISTTVRKYLKKLSMLKIAGAPRIILHDWNLPTGNTSELWDYGSLAALNDCLFSNMDQEFVIFVDIDEFIVPQRENDFSLWDVINMYNKTKTYQLLIRNTFFCNEFCKVGHNRSKTETRYDDQMKLASLVKTEEAIQPSVSVLRRRNMTNDKLARFPIFKCTVRTKRVWNVALRSKFIVNPRQVLAVGHHLVTKYVNKSTDFRFTGYSIPVDPKLAVMNHYRECTSISSKKHPILTRIREIDRKTLKYEDRVVANAEKYFFARDF</sequence>
<evidence type="ECO:0000313" key="11">
    <source>
        <dbReference type="Proteomes" id="UP001642540"/>
    </source>
</evidence>
<name>A0ABP1QT52_9HEXA</name>
<organism evidence="10 11">
    <name type="scientific">Orchesella dallaii</name>
    <dbReference type="NCBI Taxonomy" id="48710"/>
    <lineage>
        <taxon>Eukaryota</taxon>
        <taxon>Metazoa</taxon>
        <taxon>Ecdysozoa</taxon>
        <taxon>Arthropoda</taxon>
        <taxon>Hexapoda</taxon>
        <taxon>Collembola</taxon>
        <taxon>Entomobryomorpha</taxon>
        <taxon>Entomobryoidea</taxon>
        <taxon>Orchesellidae</taxon>
        <taxon>Orchesellinae</taxon>
        <taxon>Orchesella</taxon>
    </lineage>
</organism>
<dbReference type="InterPro" id="IPR008166">
    <property type="entry name" value="Glyco_transf_92"/>
</dbReference>
<evidence type="ECO:0000256" key="9">
    <source>
        <dbReference type="SAM" id="MobiDB-lite"/>
    </source>
</evidence>
<comment type="similarity">
    <text evidence="2 8">Belongs to the glycosyltransferase 92 family.</text>
</comment>
<evidence type="ECO:0000256" key="2">
    <source>
        <dbReference type="ARBA" id="ARBA00007647"/>
    </source>
</evidence>
<dbReference type="Pfam" id="PF01697">
    <property type="entry name" value="Glyco_transf_92"/>
    <property type="match status" value="1"/>
</dbReference>
<evidence type="ECO:0000256" key="3">
    <source>
        <dbReference type="ARBA" id="ARBA00022676"/>
    </source>
</evidence>
<evidence type="ECO:0000256" key="7">
    <source>
        <dbReference type="ARBA" id="ARBA00023136"/>
    </source>
</evidence>
<protein>
    <recommendedName>
        <fullName evidence="8">Glycosyltransferase family 92 protein</fullName>
        <ecNumber evidence="8">2.4.1.-</ecNumber>
    </recommendedName>
</protein>
<keyword evidence="4 8" id="KW-0808">Transferase</keyword>
<accession>A0ABP1QT52</accession>
<gene>
    <name evidence="10" type="ORF">ODALV1_LOCUS13625</name>
</gene>
<keyword evidence="7" id="KW-0472">Membrane</keyword>
<evidence type="ECO:0000313" key="10">
    <source>
        <dbReference type="EMBL" id="CAL8109718.1"/>
    </source>
</evidence>
<evidence type="ECO:0000256" key="5">
    <source>
        <dbReference type="ARBA" id="ARBA00022692"/>
    </source>
</evidence>
<proteinExistence type="inferred from homology"/>
<keyword evidence="6" id="KW-1133">Transmembrane helix</keyword>
<dbReference type="EMBL" id="CAXLJM020000041">
    <property type="protein sequence ID" value="CAL8109718.1"/>
    <property type="molecule type" value="Genomic_DNA"/>
</dbReference>
<feature type="region of interest" description="Disordered" evidence="9">
    <location>
        <begin position="94"/>
        <end position="117"/>
    </location>
</feature>
<evidence type="ECO:0000256" key="8">
    <source>
        <dbReference type="RuleBase" id="RU366017"/>
    </source>
</evidence>
<comment type="subcellular location">
    <subcellularLocation>
        <location evidence="1">Membrane</location>
        <topology evidence="1">Single-pass membrane protein</topology>
    </subcellularLocation>
</comment>
<evidence type="ECO:0000256" key="6">
    <source>
        <dbReference type="ARBA" id="ARBA00022989"/>
    </source>
</evidence>